<dbReference type="InterPro" id="IPR042178">
    <property type="entry name" value="Serpin_sf_1"/>
</dbReference>
<dbReference type="InterPro" id="IPR036186">
    <property type="entry name" value="Serpin_sf"/>
</dbReference>
<evidence type="ECO:0000313" key="2">
    <source>
        <dbReference type="EMBL" id="HEA22316.1"/>
    </source>
</evidence>
<dbReference type="PANTHER" id="PTHR11461:SF211">
    <property type="entry name" value="GH10112P-RELATED"/>
    <property type="match status" value="1"/>
</dbReference>
<comment type="caution">
    <text evidence="2">The sequence shown here is derived from an EMBL/GenBank/DDBJ whole genome shotgun (WGS) entry which is preliminary data.</text>
</comment>
<dbReference type="AlphaFoldDB" id="A0A831QS75"/>
<dbReference type="EMBL" id="DRGL01000055">
    <property type="protein sequence ID" value="HEA22316.1"/>
    <property type="molecule type" value="Genomic_DNA"/>
</dbReference>
<evidence type="ECO:0000259" key="1">
    <source>
        <dbReference type="Pfam" id="PF00079"/>
    </source>
</evidence>
<dbReference type="Pfam" id="PF00079">
    <property type="entry name" value="Serpin"/>
    <property type="match status" value="1"/>
</dbReference>
<gene>
    <name evidence="2" type="ORF">ENH87_15540</name>
</gene>
<dbReference type="InterPro" id="IPR000215">
    <property type="entry name" value="Serpin_fam"/>
</dbReference>
<dbReference type="SUPFAM" id="SSF56574">
    <property type="entry name" value="Serpins"/>
    <property type="match status" value="1"/>
</dbReference>
<protein>
    <recommendedName>
        <fullName evidence="1">Serpin domain-containing protein</fullName>
    </recommendedName>
</protein>
<dbReference type="InterPro" id="IPR023796">
    <property type="entry name" value="Serpin_dom"/>
</dbReference>
<organism evidence="2">
    <name type="scientific">Pricia antarctica</name>
    <dbReference type="NCBI Taxonomy" id="641691"/>
    <lineage>
        <taxon>Bacteria</taxon>
        <taxon>Pseudomonadati</taxon>
        <taxon>Bacteroidota</taxon>
        <taxon>Flavobacteriia</taxon>
        <taxon>Flavobacteriales</taxon>
        <taxon>Flavobacteriaceae</taxon>
        <taxon>Pricia</taxon>
    </lineage>
</organism>
<reference evidence="2" key="1">
    <citation type="journal article" date="2020" name="mSystems">
        <title>Genome- and Community-Level Interaction Insights into Carbon Utilization and Element Cycling Functions of Hydrothermarchaeota in Hydrothermal Sediment.</title>
        <authorList>
            <person name="Zhou Z."/>
            <person name="Liu Y."/>
            <person name="Xu W."/>
            <person name="Pan J."/>
            <person name="Luo Z.H."/>
            <person name="Li M."/>
        </authorList>
    </citation>
    <scope>NUCLEOTIDE SEQUENCE [LARGE SCALE GENOMIC DNA]</scope>
    <source>
        <strain evidence="2">HyVt-345</strain>
    </source>
</reference>
<dbReference type="GO" id="GO:0004867">
    <property type="term" value="F:serine-type endopeptidase inhibitor activity"/>
    <property type="evidence" value="ECO:0007669"/>
    <property type="project" value="InterPro"/>
</dbReference>
<proteinExistence type="predicted"/>
<dbReference type="Proteomes" id="UP000886191">
    <property type="component" value="Unassembled WGS sequence"/>
</dbReference>
<name>A0A831QS75_9FLAO</name>
<dbReference type="GO" id="GO:0005615">
    <property type="term" value="C:extracellular space"/>
    <property type="evidence" value="ECO:0007669"/>
    <property type="project" value="InterPro"/>
</dbReference>
<accession>A0A831QS75</accession>
<dbReference type="Gene3D" id="3.30.497.10">
    <property type="entry name" value="Antithrombin, subunit I, domain 2"/>
    <property type="match status" value="1"/>
</dbReference>
<sequence>MGSIASTDIGVKVNLAQAIWIQEEFPVEAEFVNTNQAFYDAEVSNLDFGKTKAVDVINTWAKTHTNGKIDKFIDHLDPNTVLFLQIPFILRAFGNLNLIRKIPGSQTFI</sequence>
<feature type="domain" description="Serpin" evidence="1">
    <location>
        <begin position="4"/>
        <end position="84"/>
    </location>
</feature>
<dbReference type="PANTHER" id="PTHR11461">
    <property type="entry name" value="SERINE PROTEASE INHIBITOR, SERPIN"/>
    <property type="match status" value="1"/>
</dbReference>